<evidence type="ECO:0000313" key="1">
    <source>
        <dbReference type="EMBL" id="UMM39837.1"/>
    </source>
</evidence>
<protein>
    <recommendedName>
        <fullName evidence="3">Protein kinase domain-containing protein</fullName>
    </recommendedName>
</protein>
<gene>
    <name evidence="1" type="ORF">L5515_016723</name>
</gene>
<dbReference type="SUPFAM" id="SSF56112">
    <property type="entry name" value="Protein kinase-like (PK-like)"/>
    <property type="match status" value="1"/>
</dbReference>
<proteinExistence type="predicted"/>
<dbReference type="Proteomes" id="UP000829354">
    <property type="component" value="Chromosome X"/>
</dbReference>
<dbReference type="AlphaFoldDB" id="A0AAE9FDN6"/>
<name>A0AAE9FDN6_CAEBR</name>
<organism evidence="1 2">
    <name type="scientific">Caenorhabditis briggsae</name>
    <dbReference type="NCBI Taxonomy" id="6238"/>
    <lineage>
        <taxon>Eukaryota</taxon>
        <taxon>Metazoa</taxon>
        <taxon>Ecdysozoa</taxon>
        <taxon>Nematoda</taxon>
        <taxon>Chromadorea</taxon>
        <taxon>Rhabditida</taxon>
        <taxon>Rhabditina</taxon>
        <taxon>Rhabditomorpha</taxon>
        <taxon>Rhabditoidea</taxon>
        <taxon>Rhabditidae</taxon>
        <taxon>Peloderinae</taxon>
        <taxon>Caenorhabditis</taxon>
    </lineage>
</organism>
<dbReference type="EMBL" id="CP092625">
    <property type="protein sequence ID" value="UMM39837.1"/>
    <property type="molecule type" value="Genomic_DNA"/>
</dbReference>
<accession>A0AAE9FDN6</accession>
<sequence length="277" mass="31889">MSQQTTTSNNAPTNDELLQNQLIARYELGRFVSTSNLFETGRYFIVIPVHDSRTKTGHVLKSQTCLDTFKRELEVFQRMRGDSHFPHLVDYFGFFNPPNVINYCIVMTIEGESIQKLTGGRLGYCHRDIHFGNVTIKRESDGCLTVKLINFNGAVRLDPPSYPTGVMTTWQASWQVCEGMPYTCYDNLTSAVFILFKVRTIDPFGNPEQLKESKKSFDENPNVWFEDDTIWIAELYAQIQKQRSCRVNYIALFQMLETAVPGIDPLSPMNYRLTENY</sequence>
<keyword evidence="2" id="KW-1185">Reference proteome</keyword>
<dbReference type="InterPro" id="IPR011009">
    <property type="entry name" value="Kinase-like_dom_sf"/>
</dbReference>
<evidence type="ECO:0008006" key="3">
    <source>
        <dbReference type="Google" id="ProtNLM"/>
    </source>
</evidence>
<evidence type="ECO:0000313" key="2">
    <source>
        <dbReference type="Proteomes" id="UP000829354"/>
    </source>
</evidence>
<reference evidence="1 2" key="1">
    <citation type="submission" date="2022-04" db="EMBL/GenBank/DDBJ databases">
        <title>Chromosome-level reference genomes for two strains of Caenorhabditis briggsae: an improved platform for comparative genomics.</title>
        <authorList>
            <person name="Stevens L."/>
            <person name="Andersen E."/>
        </authorList>
    </citation>
    <scope>NUCLEOTIDE SEQUENCE [LARGE SCALE GENOMIC DNA]</scope>
    <source>
        <strain evidence="1">VX34</strain>
        <tissue evidence="1">Whole-organism</tissue>
    </source>
</reference>
<dbReference type="Gene3D" id="1.10.510.10">
    <property type="entry name" value="Transferase(Phosphotransferase) domain 1"/>
    <property type="match status" value="1"/>
</dbReference>